<protein>
    <submittedName>
        <fullName evidence="1">Uncharacterized protein</fullName>
    </submittedName>
</protein>
<evidence type="ECO:0000313" key="1">
    <source>
        <dbReference type="EMBL" id="KAJ4982213.1"/>
    </source>
</evidence>
<dbReference type="Proteomes" id="UP001141806">
    <property type="component" value="Unassembled WGS sequence"/>
</dbReference>
<accession>A0A9Q0R3N5</accession>
<dbReference type="AlphaFoldDB" id="A0A9Q0R3N5"/>
<organism evidence="1 2">
    <name type="scientific">Protea cynaroides</name>
    <dbReference type="NCBI Taxonomy" id="273540"/>
    <lineage>
        <taxon>Eukaryota</taxon>
        <taxon>Viridiplantae</taxon>
        <taxon>Streptophyta</taxon>
        <taxon>Embryophyta</taxon>
        <taxon>Tracheophyta</taxon>
        <taxon>Spermatophyta</taxon>
        <taxon>Magnoliopsida</taxon>
        <taxon>Proteales</taxon>
        <taxon>Proteaceae</taxon>
        <taxon>Protea</taxon>
    </lineage>
</organism>
<dbReference type="EMBL" id="JAMYWD010000001">
    <property type="protein sequence ID" value="KAJ4982213.1"/>
    <property type="molecule type" value="Genomic_DNA"/>
</dbReference>
<reference evidence="1" key="1">
    <citation type="journal article" date="2023" name="Plant J.">
        <title>The genome of the king protea, Protea cynaroides.</title>
        <authorList>
            <person name="Chang J."/>
            <person name="Duong T.A."/>
            <person name="Schoeman C."/>
            <person name="Ma X."/>
            <person name="Roodt D."/>
            <person name="Barker N."/>
            <person name="Li Z."/>
            <person name="Van de Peer Y."/>
            <person name="Mizrachi E."/>
        </authorList>
    </citation>
    <scope>NUCLEOTIDE SEQUENCE</scope>
    <source>
        <tissue evidence="1">Young leaves</tissue>
    </source>
</reference>
<keyword evidence="2" id="KW-1185">Reference proteome</keyword>
<proteinExistence type="predicted"/>
<sequence>MYDHGCCSKQLWFLRNQYNCGNYKLVKTSKLSSYKTKQMWLEVIIGKRTCTCTHEIDGLLPWRPFKKSLYFLRCWEVIAFGAVVPKIHHEWISPSGWQFNWQSRRQRVALGTEEQILLWLN</sequence>
<name>A0A9Q0R3N5_9MAGN</name>
<evidence type="ECO:0000313" key="2">
    <source>
        <dbReference type="Proteomes" id="UP001141806"/>
    </source>
</evidence>
<gene>
    <name evidence="1" type="ORF">NE237_033050</name>
</gene>
<comment type="caution">
    <text evidence="1">The sequence shown here is derived from an EMBL/GenBank/DDBJ whole genome shotgun (WGS) entry which is preliminary data.</text>
</comment>